<sequence length="163" mass="17025">MADAKRKQIEKKVAAAQARNDARTEPTLMDRAGEKAIEAKDKFTAFAKEHPVATVAGGLAIGVLISAMFRGSPTRKAGKKIGTKAAGLAAIGAELAMAYAQQAWEAAEDAGRTGASKLDRLGGTIGGRAHDLGEDAADYAASARERARAAGRSMTEMLRSRLN</sequence>
<evidence type="ECO:0000256" key="2">
    <source>
        <dbReference type="SAM" id="Phobius"/>
    </source>
</evidence>
<comment type="caution">
    <text evidence="3">The sequence shown here is derived from an EMBL/GenBank/DDBJ whole genome shotgun (WGS) entry which is preliminary data.</text>
</comment>
<organism evidence="3 4">
    <name type="scientific">Croceibacterium soli</name>
    <dbReference type="NCBI Taxonomy" id="1739690"/>
    <lineage>
        <taxon>Bacteria</taxon>
        <taxon>Pseudomonadati</taxon>
        <taxon>Pseudomonadota</taxon>
        <taxon>Alphaproteobacteria</taxon>
        <taxon>Sphingomonadales</taxon>
        <taxon>Erythrobacteraceae</taxon>
        <taxon>Croceibacterium</taxon>
    </lineage>
</organism>
<name>A0A6I4USN7_9SPHN</name>
<keyword evidence="2" id="KW-1133">Transmembrane helix</keyword>
<dbReference type="Proteomes" id="UP000469159">
    <property type="component" value="Unassembled WGS sequence"/>
</dbReference>
<reference evidence="3 4" key="1">
    <citation type="submission" date="2019-12" db="EMBL/GenBank/DDBJ databases">
        <title>Genomic-based taxomic classification of the family Erythrobacteraceae.</title>
        <authorList>
            <person name="Xu L."/>
        </authorList>
    </citation>
    <scope>NUCLEOTIDE SEQUENCE [LARGE SCALE GENOMIC DNA]</scope>
    <source>
        <strain evidence="3 4">MCCC 1K02066</strain>
    </source>
</reference>
<evidence type="ECO:0000313" key="4">
    <source>
        <dbReference type="Proteomes" id="UP000469159"/>
    </source>
</evidence>
<evidence type="ECO:0008006" key="5">
    <source>
        <dbReference type="Google" id="ProtNLM"/>
    </source>
</evidence>
<dbReference type="AlphaFoldDB" id="A0A6I4USN7"/>
<dbReference type="RefSeq" id="WP_160745640.1">
    <property type="nucleotide sequence ID" value="NZ_WTYK01000002.1"/>
</dbReference>
<feature type="region of interest" description="Disordered" evidence="1">
    <location>
        <begin position="1"/>
        <end position="26"/>
    </location>
</feature>
<evidence type="ECO:0000313" key="3">
    <source>
        <dbReference type="EMBL" id="MXP40774.1"/>
    </source>
</evidence>
<keyword evidence="2" id="KW-0812">Transmembrane</keyword>
<gene>
    <name evidence="3" type="ORF">GRI75_03820</name>
</gene>
<dbReference type="OrthoDB" id="7428389at2"/>
<keyword evidence="4" id="KW-1185">Reference proteome</keyword>
<feature type="compositionally biased region" description="Basic and acidic residues" evidence="1">
    <location>
        <begin position="1"/>
        <end position="13"/>
    </location>
</feature>
<evidence type="ECO:0000256" key="1">
    <source>
        <dbReference type="SAM" id="MobiDB-lite"/>
    </source>
</evidence>
<accession>A0A6I4USN7</accession>
<keyword evidence="2" id="KW-0472">Membrane</keyword>
<protein>
    <recommendedName>
        <fullName evidence="5">DUF883 family protein</fullName>
    </recommendedName>
</protein>
<feature type="transmembrane region" description="Helical" evidence="2">
    <location>
        <begin position="50"/>
        <end position="69"/>
    </location>
</feature>
<dbReference type="EMBL" id="WTYK01000002">
    <property type="protein sequence ID" value="MXP40774.1"/>
    <property type="molecule type" value="Genomic_DNA"/>
</dbReference>
<proteinExistence type="predicted"/>